<evidence type="ECO:0000313" key="5">
    <source>
        <dbReference type="Proteomes" id="UP000199582"/>
    </source>
</evidence>
<accession>A0A1H7Y0F1</accession>
<dbReference type="GO" id="GO:1904680">
    <property type="term" value="F:peptide transmembrane transporter activity"/>
    <property type="evidence" value="ECO:0007669"/>
    <property type="project" value="TreeGrafter"/>
</dbReference>
<evidence type="ECO:0000259" key="3">
    <source>
        <dbReference type="Pfam" id="PF00496"/>
    </source>
</evidence>
<dbReference type="OrthoDB" id="9803988at2"/>
<gene>
    <name evidence="4" type="ORF">SAMN05443999_1271</name>
</gene>
<dbReference type="Gene3D" id="3.40.190.10">
    <property type="entry name" value="Periplasmic binding protein-like II"/>
    <property type="match status" value="1"/>
</dbReference>
<dbReference type="PIRSF" id="PIRSF002741">
    <property type="entry name" value="MppA"/>
    <property type="match status" value="1"/>
</dbReference>
<dbReference type="AlphaFoldDB" id="A0A1H7Y0F1"/>
<dbReference type="PANTHER" id="PTHR30290">
    <property type="entry name" value="PERIPLASMIC BINDING COMPONENT OF ABC TRANSPORTER"/>
    <property type="match status" value="1"/>
</dbReference>
<dbReference type="SUPFAM" id="SSF53850">
    <property type="entry name" value="Periplasmic binding protein-like II"/>
    <property type="match status" value="1"/>
</dbReference>
<organism evidence="4 5">
    <name type="scientific">Roseovarius azorensis</name>
    <dbReference type="NCBI Taxonomy" id="1287727"/>
    <lineage>
        <taxon>Bacteria</taxon>
        <taxon>Pseudomonadati</taxon>
        <taxon>Pseudomonadota</taxon>
        <taxon>Alphaproteobacteria</taxon>
        <taxon>Rhodobacterales</taxon>
        <taxon>Roseobacteraceae</taxon>
        <taxon>Roseovarius</taxon>
    </lineage>
</organism>
<dbReference type="InterPro" id="IPR000914">
    <property type="entry name" value="SBP_5_dom"/>
</dbReference>
<dbReference type="EMBL" id="FOAG01000027">
    <property type="protein sequence ID" value="SEM39676.1"/>
    <property type="molecule type" value="Genomic_DNA"/>
</dbReference>
<dbReference type="GO" id="GO:0030288">
    <property type="term" value="C:outer membrane-bounded periplasmic space"/>
    <property type="evidence" value="ECO:0007669"/>
    <property type="project" value="UniProtKB-ARBA"/>
</dbReference>
<dbReference type="GO" id="GO:0015833">
    <property type="term" value="P:peptide transport"/>
    <property type="evidence" value="ECO:0007669"/>
    <property type="project" value="TreeGrafter"/>
</dbReference>
<dbReference type="Pfam" id="PF00496">
    <property type="entry name" value="SBP_bac_5"/>
    <property type="match status" value="1"/>
</dbReference>
<evidence type="ECO:0000256" key="2">
    <source>
        <dbReference type="ARBA" id="ARBA00005695"/>
    </source>
</evidence>
<dbReference type="InterPro" id="IPR030678">
    <property type="entry name" value="Peptide/Ni-bd"/>
</dbReference>
<dbReference type="Proteomes" id="UP000199582">
    <property type="component" value="Unassembled WGS sequence"/>
</dbReference>
<evidence type="ECO:0000256" key="1">
    <source>
        <dbReference type="ARBA" id="ARBA00004418"/>
    </source>
</evidence>
<comment type="subcellular location">
    <subcellularLocation>
        <location evidence="1">Periplasm</location>
    </subcellularLocation>
</comment>
<comment type="similarity">
    <text evidence="2">Belongs to the bacterial solute-binding protein 5 family.</text>
</comment>
<dbReference type="InterPro" id="IPR039424">
    <property type="entry name" value="SBP_5"/>
</dbReference>
<dbReference type="GO" id="GO:0043190">
    <property type="term" value="C:ATP-binding cassette (ABC) transporter complex"/>
    <property type="evidence" value="ECO:0007669"/>
    <property type="project" value="InterPro"/>
</dbReference>
<proteinExistence type="inferred from homology"/>
<feature type="domain" description="Solute-binding protein family 5" evidence="3">
    <location>
        <begin position="94"/>
        <end position="442"/>
    </location>
</feature>
<dbReference type="Gene3D" id="3.10.105.10">
    <property type="entry name" value="Dipeptide-binding Protein, Domain 3"/>
    <property type="match status" value="1"/>
</dbReference>
<dbReference type="Gene3D" id="3.90.76.10">
    <property type="entry name" value="Dipeptide-binding Protein, Domain 1"/>
    <property type="match status" value="1"/>
</dbReference>
<keyword evidence="5" id="KW-1185">Reference proteome</keyword>
<dbReference type="STRING" id="1287727.SAMN05443999_1271"/>
<name>A0A1H7Y0F1_9RHOB</name>
<dbReference type="CDD" id="cd08503">
    <property type="entry name" value="PBP2_NikA_DppA_OppA_like_17"/>
    <property type="match status" value="1"/>
</dbReference>
<dbReference type="InterPro" id="IPR006311">
    <property type="entry name" value="TAT_signal"/>
</dbReference>
<evidence type="ECO:0000313" key="4">
    <source>
        <dbReference type="EMBL" id="SEM39676.1"/>
    </source>
</evidence>
<sequence length="525" mass="58165">MKPNESRLLLPGRRDVLRGLGVTTAVIGTAGPFALSGGRALAATPQRGGRLRIGWYSSSANDTLNPVRLTSAYDWMRAHLIMNPLVRYDAQMNLEPDLAVSWESDDAKVWTFRLREGVEFHNGKSLSAEDVVYSLDLHRGDDSESAIKAWFSAVEDISAVDPMTVRITLSSPDADLPRLLGWPSTMIVPAGFTDFANAVGTGPFRLQEFEPGVTLRGTRYENYHFDGKPYVDEIQTIGISDSSARMNALLSGDVDYIAGVDPKVVHLIERANGAEVAAATGSQHFTFPMRSEHDPYSNVHLRQALRHLTDRQAMLDNVLKGYGALGNDHPFSPADPYFCNEIPQRAFDPEKAKWHLEQAGLDGAKLTLHTSEAAGGAMAPDLALLLKESAAAGGVEIEVKREPTDSYWSGVWNKQPFAMSNWLPRPTANMMLSQVYLSDAKWNEANFQNERFDTLVRGVRSVTDEALRREMYCEVQQILYDEGGSIIPLFMNWIDARSDKLNGWEGHPFGPADGYRLGEQAWFTA</sequence>
<dbReference type="PROSITE" id="PS51318">
    <property type="entry name" value="TAT"/>
    <property type="match status" value="1"/>
</dbReference>
<dbReference type="RefSeq" id="WP_093039393.1">
    <property type="nucleotide sequence ID" value="NZ_FOAG01000027.1"/>
</dbReference>
<reference evidence="4 5" key="1">
    <citation type="submission" date="2016-10" db="EMBL/GenBank/DDBJ databases">
        <authorList>
            <person name="de Groot N.N."/>
        </authorList>
    </citation>
    <scope>NUCLEOTIDE SEQUENCE [LARGE SCALE GENOMIC DNA]</scope>
    <source>
        <strain evidence="4 5">DSM 100674</strain>
    </source>
</reference>
<protein>
    <submittedName>
        <fullName evidence="4">Peptide/nickel transport system substrate-binding protein</fullName>
    </submittedName>
</protein>